<feature type="compositionally biased region" description="Polar residues" evidence="1">
    <location>
        <begin position="232"/>
        <end position="249"/>
    </location>
</feature>
<keyword evidence="3" id="KW-1185">Reference proteome</keyword>
<feature type="compositionally biased region" description="Low complexity" evidence="1">
    <location>
        <begin position="311"/>
        <end position="333"/>
    </location>
</feature>
<feature type="signal peptide" evidence="2">
    <location>
        <begin position="1"/>
        <end position="21"/>
    </location>
</feature>
<feature type="compositionally biased region" description="Polar residues" evidence="1">
    <location>
        <begin position="129"/>
        <end position="158"/>
    </location>
</feature>
<gene>
    <name evidence="4 5" type="primary">LOC103504862</name>
</gene>
<dbReference type="RefSeq" id="XP_008467383.1">
    <property type="nucleotide sequence ID" value="XM_008469161.3"/>
</dbReference>
<keyword evidence="2" id="KW-0732">Signal</keyword>
<evidence type="ECO:0000313" key="5">
    <source>
        <dbReference type="RefSeq" id="XP_008467385.1"/>
    </source>
</evidence>
<dbReference type="STRING" id="121845.A0A1S3CTJ6"/>
<protein>
    <submittedName>
        <fullName evidence="4 5">Protein transport protein Sec31A-like</fullName>
    </submittedName>
</protein>
<evidence type="ECO:0000256" key="2">
    <source>
        <dbReference type="SAM" id="SignalP"/>
    </source>
</evidence>
<dbReference type="RefSeq" id="XP_008467385.1">
    <property type="nucleotide sequence ID" value="XM_008469163.3"/>
</dbReference>
<dbReference type="AlphaFoldDB" id="A0A1S3CTJ6"/>
<dbReference type="PaxDb" id="121845-A0A1S3CTJ6"/>
<evidence type="ECO:0000313" key="3">
    <source>
        <dbReference type="Proteomes" id="UP000079169"/>
    </source>
</evidence>
<sequence>MNMGFPLPVALILLGVACSYATQIKYIVRSGPFEASPELLADKWRREIHSMVGSADNNILPTTEATYQDCVLDGSCSDLQSDGFGAEGTFKPFPQDHLEKILKKFQKGDTKLANIYIDRSDVNEEIHNNDNQPQPLQEQPQSNDKSKSWNVINQQSPNKHPYDDRQGWVTLEPIAWSSSQIQKWEPNPRPTFPPPNEAANYWNPNPSPSKPSPSYGPPVSSERPPWNKPSYEYNTNKWGNNKWPANQNYEYKPTYSPGSNWGGNSDIITDNRPGSFPPDNRPSGSHENAGYRPWGGGGGGQPSPSYNKPTYSYGNSNSYSSSSERPSSSYTSSADGDGHWVLLSSTKGYSIPQRHRSNSRSMNLKQLEDDKEFPKTITANVVNNMNS</sequence>
<evidence type="ECO:0000313" key="4">
    <source>
        <dbReference type="RefSeq" id="XP_008467383.1"/>
    </source>
</evidence>
<feature type="compositionally biased region" description="Polar residues" evidence="1">
    <location>
        <begin position="256"/>
        <end position="268"/>
    </location>
</feature>
<proteinExistence type="predicted"/>
<organism evidence="3 4">
    <name type="scientific">Diaphorina citri</name>
    <name type="common">Asian citrus psyllid</name>
    <dbReference type="NCBI Taxonomy" id="121845"/>
    <lineage>
        <taxon>Eukaryota</taxon>
        <taxon>Metazoa</taxon>
        <taxon>Ecdysozoa</taxon>
        <taxon>Arthropoda</taxon>
        <taxon>Hexapoda</taxon>
        <taxon>Insecta</taxon>
        <taxon>Pterygota</taxon>
        <taxon>Neoptera</taxon>
        <taxon>Paraneoptera</taxon>
        <taxon>Hemiptera</taxon>
        <taxon>Sternorrhyncha</taxon>
        <taxon>Psylloidea</taxon>
        <taxon>Psyllidae</taxon>
        <taxon>Diaphorininae</taxon>
        <taxon>Diaphorina</taxon>
    </lineage>
</organism>
<feature type="compositionally biased region" description="Pro residues" evidence="1">
    <location>
        <begin position="187"/>
        <end position="196"/>
    </location>
</feature>
<dbReference type="KEGG" id="dci:103504862"/>
<accession>A0A1S3CTJ6</accession>
<name>A0A1S3CTJ6_DIACI</name>
<feature type="region of interest" description="Disordered" evidence="1">
    <location>
        <begin position="180"/>
        <end position="371"/>
    </location>
</feature>
<dbReference type="GeneID" id="103504862"/>
<reference evidence="4 5" key="1">
    <citation type="submission" date="2025-04" db="UniProtKB">
        <authorList>
            <consortium name="RefSeq"/>
        </authorList>
    </citation>
    <scope>IDENTIFICATION</scope>
</reference>
<feature type="region of interest" description="Disordered" evidence="1">
    <location>
        <begin position="125"/>
        <end position="165"/>
    </location>
</feature>
<dbReference type="Proteomes" id="UP000079169">
    <property type="component" value="Unplaced"/>
</dbReference>
<evidence type="ECO:0000256" key="1">
    <source>
        <dbReference type="SAM" id="MobiDB-lite"/>
    </source>
</evidence>
<feature type="chain" id="PRO_5010479134" evidence="2">
    <location>
        <begin position="22"/>
        <end position="387"/>
    </location>
</feature>
<feature type="compositionally biased region" description="Pro residues" evidence="1">
    <location>
        <begin position="205"/>
        <end position="216"/>
    </location>
</feature>